<dbReference type="GeneID" id="92097749"/>
<evidence type="ECO:0000256" key="2">
    <source>
        <dbReference type="SAM" id="Phobius"/>
    </source>
</evidence>
<dbReference type="Proteomes" id="UP001480595">
    <property type="component" value="Unassembled WGS sequence"/>
</dbReference>
<dbReference type="EMBL" id="JAQQWL010000013">
    <property type="protein sequence ID" value="KAK8042794.1"/>
    <property type="molecule type" value="Genomic_DNA"/>
</dbReference>
<keyword evidence="4" id="KW-1185">Reference proteome</keyword>
<feature type="compositionally biased region" description="Low complexity" evidence="1">
    <location>
        <begin position="108"/>
        <end position="117"/>
    </location>
</feature>
<proteinExistence type="predicted"/>
<gene>
    <name evidence="3" type="ORF">PG994_013277</name>
</gene>
<evidence type="ECO:0000313" key="4">
    <source>
        <dbReference type="Proteomes" id="UP001480595"/>
    </source>
</evidence>
<feature type="transmembrane region" description="Helical" evidence="2">
    <location>
        <begin position="12"/>
        <end position="45"/>
    </location>
</feature>
<feature type="compositionally biased region" description="Low complexity" evidence="1">
    <location>
        <begin position="214"/>
        <end position="223"/>
    </location>
</feature>
<evidence type="ECO:0000313" key="3">
    <source>
        <dbReference type="EMBL" id="KAK8042794.1"/>
    </source>
</evidence>
<name>A0ABR1T861_9PEZI</name>
<keyword evidence="2" id="KW-0812">Transmembrane</keyword>
<reference evidence="3 4" key="1">
    <citation type="submission" date="2023-01" db="EMBL/GenBank/DDBJ databases">
        <title>Analysis of 21 Apiospora genomes using comparative genomics revels a genus with tremendous synthesis potential of carbohydrate active enzymes and secondary metabolites.</title>
        <authorList>
            <person name="Sorensen T."/>
        </authorList>
    </citation>
    <scope>NUCLEOTIDE SEQUENCE [LARGE SCALE GENOMIC DNA]</scope>
    <source>
        <strain evidence="3 4">CBS 135458</strain>
    </source>
</reference>
<protein>
    <submittedName>
        <fullName evidence="3">Uncharacterized protein</fullName>
    </submittedName>
</protein>
<comment type="caution">
    <text evidence="3">The sequence shown here is derived from an EMBL/GenBank/DDBJ whole genome shotgun (WGS) entry which is preliminary data.</text>
</comment>
<accession>A0ABR1T861</accession>
<feature type="region of interest" description="Disordered" evidence="1">
    <location>
        <begin position="195"/>
        <end position="228"/>
    </location>
</feature>
<dbReference type="RefSeq" id="XP_066709647.1">
    <property type="nucleotide sequence ID" value="XM_066864686.1"/>
</dbReference>
<keyword evidence="2" id="KW-1133">Transmembrane helix</keyword>
<sequence length="268" mass="29247">MALFNPLQFFVFPFMIFVALPLAICAGITTVFAFAVLFLRLFWVYFDVGMETIRYVVLGHSQPQQYIQSPASSQLASATTSPQITRPPSPEATSPLRTSQRRRRKSRAGSVTALPPLIGGLDGGSGVSLGPAAGLGRDFEGVGGWRSDQNTEDERVWESLNSRLEMPDPLRYHFRSHSGSAVIIPGLPGAGTLARVSPRPGSKSPPDLRKSMCTSSPNSSRSRTPTRKMEAFTSLDRDGYFPLIPLQLRKLVSETCRCSKGMQNALAL</sequence>
<feature type="region of interest" description="Disordered" evidence="1">
    <location>
        <begin position="77"/>
        <end position="117"/>
    </location>
</feature>
<keyword evidence="2" id="KW-0472">Membrane</keyword>
<organism evidence="3 4">
    <name type="scientific">Apiospora phragmitis</name>
    <dbReference type="NCBI Taxonomy" id="2905665"/>
    <lineage>
        <taxon>Eukaryota</taxon>
        <taxon>Fungi</taxon>
        <taxon>Dikarya</taxon>
        <taxon>Ascomycota</taxon>
        <taxon>Pezizomycotina</taxon>
        <taxon>Sordariomycetes</taxon>
        <taxon>Xylariomycetidae</taxon>
        <taxon>Amphisphaeriales</taxon>
        <taxon>Apiosporaceae</taxon>
        <taxon>Apiospora</taxon>
    </lineage>
</organism>
<evidence type="ECO:0000256" key="1">
    <source>
        <dbReference type="SAM" id="MobiDB-lite"/>
    </source>
</evidence>